<proteinExistence type="predicted"/>
<dbReference type="Proteomes" id="UP000828251">
    <property type="component" value="Unassembled WGS sequence"/>
</dbReference>
<gene>
    <name evidence="1" type="ORF">J1N35_036233</name>
</gene>
<evidence type="ECO:0000313" key="2">
    <source>
        <dbReference type="Proteomes" id="UP000828251"/>
    </source>
</evidence>
<reference evidence="1 2" key="1">
    <citation type="journal article" date="2021" name="Plant Biotechnol. J.">
        <title>Multi-omics assisted identification of the key and species-specific regulatory components of drought-tolerant mechanisms in Gossypium stocksii.</title>
        <authorList>
            <person name="Yu D."/>
            <person name="Ke L."/>
            <person name="Zhang D."/>
            <person name="Wu Y."/>
            <person name="Sun Y."/>
            <person name="Mei J."/>
            <person name="Sun J."/>
            <person name="Sun Y."/>
        </authorList>
    </citation>
    <scope>NUCLEOTIDE SEQUENCE [LARGE SCALE GENOMIC DNA]</scope>
    <source>
        <strain evidence="2">cv. E1</strain>
        <tissue evidence="1">Leaf</tissue>
    </source>
</reference>
<name>A0A9D3UJR2_9ROSI</name>
<dbReference type="EMBL" id="JAIQCV010000011">
    <property type="protein sequence ID" value="KAH1045449.1"/>
    <property type="molecule type" value="Genomic_DNA"/>
</dbReference>
<sequence>MKCWELMVIRGTEESLVGGKLFGGLDKGMKMEIIDVREADEEAESRGKKEQNLPKLLFLKIWGINTWSWRLISMAMEPQCNGTSTQVVSAFKT</sequence>
<protein>
    <submittedName>
        <fullName evidence="1">Uncharacterized protein</fullName>
    </submittedName>
</protein>
<organism evidence="1 2">
    <name type="scientific">Gossypium stocksii</name>
    <dbReference type="NCBI Taxonomy" id="47602"/>
    <lineage>
        <taxon>Eukaryota</taxon>
        <taxon>Viridiplantae</taxon>
        <taxon>Streptophyta</taxon>
        <taxon>Embryophyta</taxon>
        <taxon>Tracheophyta</taxon>
        <taxon>Spermatophyta</taxon>
        <taxon>Magnoliopsida</taxon>
        <taxon>eudicotyledons</taxon>
        <taxon>Gunneridae</taxon>
        <taxon>Pentapetalae</taxon>
        <taxon>rosids</taxon>
        <taxon>malvids</taxon>
        <taxon>Malvales</taxon>
        <taxon>Malvaceae</taxon>
        <taxon>Malvoideae</taxon>
        <taxon>Gossypium</taxon>
    </lineage>
</organism>
<comment type="caution">
    <text evidence="1">The sequence shown here is derived from an EMBL/GenBank/DDBJ whole genome shotgun (WGS) entry which is preliminary data.</text>
</comment>
<dbReference type="AlphaFoldDB" id="A0A9D3UJR2"/>
<evidence type="ECO:0000313" key="1">
    <source>
        <dbReference type="EMBL" id="KAH1045449.1"/>
    </source>
</evidence>
<keyword evidence="2" id="KW-1185">Reference proteome</keyword>
<accession>A0A9D3UJR2</accession>